<name>A0AAE8BQ92_9CAUD</name>
<evidence type="ECO:0000313" key="1">
    <source>
        <dbReference type="EMBL" id="QZA70516.1"/>
    </source>
</evidence>
<evidence type="ECO:0000313" key="2">
    <source>
        <dbReference type="Proteomes" id="UP000827517"/>
    </source>
</evidence>
<dbReference type="EMBL" id="MZ501267">
    <property type="protein sequence ID" value="QZA70516.1"/>
    <property type="molecule type" value="Genomic_DNA"/>
</dbReference>
<dbReference type="Proteomes" id="UP000827517">
    <property type="component" value="Segment"/>
</dbReference>
<gene>
    <name evidence="1" type="primary">29</name>
    <name evidence="1" type="ORF">AH04_29</name>
</gene>
<dbReference type="GeneID" id="77943921"/>
<dbReference type="RefSeq" id="YP_010667783.1">
    <property type="nucleotide sequence ID" value="NC_070952.1"/>
</dbReference>
<accession>A0AAE8BQ92</accession>
<sequence length="174" mass="19711">MNVKEELQRSVDVYATKLKKKIEKDIDTMLTSLNEQFVLPKPELQKYLLETFVNKFSADIDQCDTQALLHFVIKFSEVLNLLKAHKLKDFSPLAVNGYIFTPNGGIPASIDVEHVESKTPLGKIVIQLDMITVRTSVPEIQYHVDSSYVKDDVVMNVLGNFIVKFKNNISPLKG</sequence>
<organism evidence="1 2">
    <name type="scientific">Erwinia phage AH04</name>
    <dbReference type="NCBI Taxonomy" id="2869569"/>
    <lineage>
        <taxon>Viruses</taxon>
        <taxon>Duplodnaviria</taxon>
        <taxon>Heunggongvirae</taxon>
        <taxon>Uroviricota</taxon>
        <taxon>Caudoviricetes</taxon>
        <taxon>Chimalliviridae</taxon>
        <taxon>Meadowvirus</taxon>
        <taxon>Meadowvirus AH04</taxon>
    </lineage>
</organism>
<protein>
    <submittedName>
        <fullName evidence="1">Uncharacterized protein</fullName>
    </submittedName>
</protein>
<proteinExistence type="predicted"/>
<reference evidence="1" key="1">
    <citation type="submission" date="2021-07" db="EMBL/GenBank/DDBJ databases">
        <authorList>
            <person name="Roth S.J."/>
            <person name="Krukonis G.P."/>
            <person name="Delesalle V.A."/>
        </authorList>
    </citation>
    <scope>NUCLEOTIDE SEQUENCE</scope>
</reference>
<keyword evidence="2" id="KW-1185">Reference proteome</keyword>
<dbReference type="KEGG" id="vg:77943921"/>